<dbReference type="PROSITE" id="PS01130">
    <property type="entry name" value="SLC26A"/>
    <property type="match status" value="1"/>
</dbReference>
<dbReference type="Pfam" id="PF01740">
    <property type="entry name" value="STAS"/>
    <property type="match status" value="1"/>
</dbReference>
<dbReference type="CDD" id="cd07042">
    <property type="entry name" value="STAS_SulP_like_sulfate_transporter"/>
    <property type="match status" value="1"/>
</dbReference>
<dbReference type="Pfam" id="PF00916">
    <property type="entry name" value="Sulfate_transp"/>
    <property type="match status" value="1"/>
</dbReference>
<dbReference type="AlphaFoldDB" id="A8ZP09"/>
<evidence type="ECO:0000256" key="3">
    <source>
        <dbReference type="ARBA" id="ARBA00022989"/>
    </source>
</evidence>
<evidence type="ECO:0000313" key="7">
    <source>
        <dbReference type="EMBL" id="ABW32745.1"/>
    </source>
</evidence>
<name>A8ZP09_ACAM1</name>
<dbReference type="InterPro" id="IPR036513">
    <property type="entry name" value="STAS_dom_sf"/>
</dbReference>
<evidence type="ECO:0000256" key="5">
    <source>
        <dbReference type="SAM" id="Phobius"/>
    </source>
</evidence>
<dbReference type="Gene3D" id="3.30.750.24">
    <property type="entry name" value="STAS domain"/>
    <property type="match status" value="1"/>
</dbReference>
<dbReference type="Proteomes" id="UP000000268">
    <property type="component" value="Plasmid pREB4"/>
</dbReference>
<dbReference type="InterPro" id="IPR002645">
    <property type="entry name" value="STAS_dom"/>
</dbReference>
<sequence>MPLHRLTHLSRYLPFLKWFLEYRSQHLIGDLMAGVIVAIMLVPQGMAYALLAGLPPQIGLYASIMPLILYALLGTSRTLAVGPVAIVSLLVATGVGQLAQPNTSEYLTLAMMLALLVGILQMLMGVVRLGFLVNFLSHAVISGFTSAAAIIIGFSQLKHLFGLQLPKTESFPELLQEIWQHLPQRNSITLILGLTSLVVLLVFNHQLQPLLKKLGMPQNLILPLTRGGPLLLVLVNTVLVWRLQLHEVAQVKIIGEIRAGLPPLTLPTFDLKSWQALMPTAVAISLVGFMESISVAKSLASKRRQKIDANQELIGLGAANLSAAFTGGYPVTGGLSRTMVNFSAGANTGLASIITALLIALTVLFFTPLFYFLPQAVLAAIIIVAVLNLIDFTSLQRMWQYNRADAASLLITFGAVLGLGIEAGILVGVLASLCLYLWRTSHPHLAVVGRIEGSEHFRNVLRNPVKTYPHVLAIRVDESLYFANIKALEDYVLHAVSHISDLQHLVLICSAINFIDASALETLEALFADLNSAGVRVYLAEVKGPVMDQLEKTDFVEKLGRERIFLSTHQAMLALGCN</sequence>
<feature type="transmembrane region" description="Helical" evidence="5">
    <location>
        <begin position="27"/>
        <end position="51"/>
    </location>
</feature>
<organism evidence="7 8">
    <name type="scientific">Acaryochloris marina (strain MBIC 11017)</name>
    <dbReference type="NCBI Taxonomy" id="329726"/>
    <lineage>
        <taxon>Bacteria</taxon>
        <taxon>Bacillati</taxon>
        <taxon>Cyanobacteriota</taxon>
        <taxon>Cyanophyceae</taxon>
        <taxon>Acaryochloridales</taxon>
        <taxon>Acaryochloridaceae</taxon>
        <taxon>Acaryochloris</taxon>
    </lineage>
</organism>
<dbReference type="GO" id="GO:0016020">
    <property type="term" value="C:membrane"/>
    <property type="evidence" value="ECO:0007669"/>
    <property type="project" value="UniProtKB-SubCell"/>
</dbReference>
<keyword evidence="2 5" id="KW-0812">Transmembrane</keyword>
<dbReference type="NCBIfam" id="TIGR00815">
    <property type="entry name" value="sulP"/>
    <property type="match status" value="1"/>
</dbReference>
<feature type="transmembrane region" description="Helical" evidence="5">
    <location>
        <begin position="372"/>
        <end position="390"/>
    </location>
</feature>
<keyword evidence="8" id="KW-1185">Reference proteome</keyword>
<protein>
    <submittedName>
        <fullName evidence="7">Sulfate permease</fullName>
    </submittedName>
</protein>
<dbReference type="PROSITE" id="PS50801">
    <property type="entry name" value="STAS"/>
    <property type="match status" value="1"/>
</dbReference>
<proteinExistence type="predicted"/>
<dbReference type="PANTHER" id="PTHR11814">
    <property type="entry name" value="SULFATE TRANSPORTER"/>
    <property type="match status" value="1"/>
</dbReference>
<dbReference type="InterPro" id="IPR018045">
    <property type="entry name" value="S04_transporter_CS"/>
</dbReference>
<dbReference type="KEGG" id="amr:AM1_D0254"/>
<dbReference type="HOGENOM" id="CLU_003182_13_2_3"/>
<feature type="transmembrane region" description="Helical" evidence="5">
    <location>
        <begin position="410"/>
        <end position="438"/>
    </location>
</feature>
<dbReference type="OrthoDB" id="9771198at2"/>
<feature type="domain" description="STAS" evidence="6">
    <location>
        <begin position="461"/>
        <end position="575"/>
    </location>
</feature>
<dbReference type="InterPro" id="IPR001902">
    <property type="entry name" value="SLC26A/SulP_fam"/>
</dbReference>
<evidence type="ECO:0000256" key="1">
    <source>
        <dbReference type="ARBA" id="ARBA00004141"/>
    </source>
</evidence>
<feature type="transmembrane region" description="Helical" evidence="5">
    <location>
        <begin position="106"/>
        <end position="124"/>
    </location>
</feature>
<feature type="transmembrane region" description="Helical" evidence="5">
    <location>
        <begin position="219"/>
        <end position="241"/>
    </location>
</feature>
<feature type="transmembrane region" description="Helical" evidence="5">
    <location>
        <begin position="344"/>
        <end position="366"/>
    </location>
</feature>
<feature type="transmembrane region" description="Helical" evidence="5">
    <location>
        <begin position="80"/>
        <end position="100"/>
    </location>
</feature>
<feature type="transmembrane region" description="Helical" evidence="5">
    <location>
        <begin position="57"/>
        <end position="73"/>
    </location>
</feature>
<dbReference type="GO" id="GO:0008271">
    <property type="term" value="F:secondary active sulfate transmembrane transporter activity"/>
    <property type="evidence" value="ECO:0007669"/>
    <property type="project" value="InterPro"/>
</dbReference>
<evidence type="ECO:0000256" key="2">
    <source>
        <dbReference type="ARBA" id="ARBA00022692"/>
    </source>
</evidence>
<feature type="transmembrane region" description="Helical" evidence="5">
    <location>
        <begin position="131"/>
        <end position="154"/>
    </location>
</feature>
<evidence type="ECO:0000259" key="6">
    <source>
        <dbReference type="PROSITE" id="PS50801"/>
    </source>
</evidence>
<dbReference type="SUPFAM" id="SSF52091">
    <property type="entry name" value="SpoIIaa-like"/>
    <property type="match status" value="1"/>
</dbReference>
<keyword evidence="7" id="KW-0614">Plasmid</keyword>
<feature type="transmembrane region" description="Helical" evidence="5">
    <location>
        <begin position="276"/>
        <end position="296"/>
    </location>
</feature>
<geneLocation type="plasmid" evidence="7 8">
    <name>pREB4</name>
</geneLocation>
<evidence type="ECO:0000256" key="4">
    <source>
        <dbReference type="ARBA" id="ARBA00023136"/>
    </source>
</evidence>
<feature type="transmembrane region" description="Helical" evidence="5">
    <location>
        <begin position="188"/>
        <end position="207"/>
    </location>
</feature>
<accession>A8ZP09</accession>
<comment type="subcellular location">
    <subcellularLocation>
        <location evidence="1">Membrane</location>
        <topology evidence="1">Multi-pass membrane protein</topology>
    </subcellularLocation>
</comment>
<dbReference type="RefSeq" id="WP_012167646.1">
    <property type="nucleotide sequence ID" value="NC_009929.1"/>
</dbReference>
<dbReference type="EMBL" id="CP000841">
    <property type="protein sequence ID" value="ABW32745.1"/>
    <property type="molecule type" value="Genomic_DNA"/>
</dbReference>
<keyword evidence="4 5" id="KW-0472">Membrane</keyword>
<keyword evidence="3 5" id="KW-1133">Transmembrane helix</keyword>
<evidence type="ECO:0000313" key="8">
    <source>
        <dbReference type="Proteomes" id="UP000000268"/>
    </source>
</evidence>
<reference evidence="7 8" key="1">
    <citation type="journal article" date="2008" name="Proc. Natl. Acad. Sci. U.S.A.">
        <title>Niche adaptation and genome expansion in the chlorophyll d-producing cyanobacterium Acaryochloris marina.</title>
        <authorList>
            <person name="Swingley W.D."/>
            <person name="Chen M."/>
            <person name="Cheung P.C."/>
            <person name="Conrad A.L."/>
            <person name="Dejesa L.C."/>
            <person name="Hao J."/>
            <person name="Honchak B.M."/>
            <person name="Karbach L.E."/>
            <person name="Kurdoglu A."/>
            <person name="Lahiri S."/>
            <person name="Mastrian S.D."/>
            <person name="Miyashita H."/>
            <person name="Page L."/>
            <person name="Ramakrishna P."/>
            <person name="Satoh S."/>
            <person name="Sattley W.M."/>
            <person name="Shimada Y."/>
            <person name="Taylor H.L."/>
            <person name="Tomo T."/>
            <person name="Tsuchiya T."/>
            <person name="Wang Z.T."/>
            <person name="Raymond J."/>
            <person name="Mimuro M."/>
            <person name="Blankenship R.E."/>
            <person name="Touchman J.W."/>
        </authorList>
    </citation>
    <scope>NUCLEOTIDE SEQUENCE [LARGE SCALE GENOMIC DNA]</scope>
    <source>
        <strain evidence="8">MBIC 11017</strain>
        <plasmid evidence="8">Plasmid pREB4</plasmid>
    </source>
</reference>
<dbReference type="InterPro" id="IPR011547">
    <property type="entry name" value="SLC26A/SulP_dom"/>
</dbReference>
<gene>
    <name evidence="7" type="ordered locus">AM1_D0254</name>
</gene>